<evidence type="ECO:0000313" key="1">
    <source>
        <dbReference type="EMBL" id="CAD6998824.1"/>
    </source>
</evidence>
<feature type="non-terminal residue" evidence="1">
    <location>
        <position position="1"/>
    </location>
</feature>
<reference evidence="1" key="1">
    <citation type="submission" date="2020-11" db="EMBL/GenBank/DDBJ databases">
        <authorList>
            <person name="Whitehead M."/>
        </authorList>
    </citation>
    <scope>NUCLEOTIDE SEQUENCE</scope>
    <source>
        <strain evidence="1">EGII</strain>
    </source>
</reference>
<accession>A0A811UJ28</accession>
<gene>
    <name evidence="1" type="ORF">CCAP1982_LOCUS7373</name>
</gene>
<name>A0A811UJ28_CERCA</name>
<keyword evidence="2" id="KW-1185">Reference proteome</keyword>
<dbReference type="EMBL" id="CAJHJT010000012">
    <property type="protein sequence ID" value="CAD6998824.1"/>
    <property type="molecule type" value="Genomic_DNA"/>
</dbReference>
<protein>
    <submittedName>
        <fullName evidence="1">(Mediterranean fruit fly) hypothetical protein</fullName>
    </submittedName>
</protein>
<organism evidence="1 2">
    <name type="scientific">Ceratitis capitata</name>
    <name type="common">Mediterranean fruit fly</name>
    <name type="synonym">Tephritis capitata</name>
    <dbReference type="NCBI Taxonomy" id="7213"/>
    <lineage>
        <taxon>Eukaryota</taxon>
        <taxon>Metazoa</taxon>
        <taxon>Ecdysozoa</taxon>
        <taxon>Arthropoda</taxon>
        <taxon>Hexapoda</taxon>
        <taxon>Insecta</taxon>
        <taxon>Pterygota</taxon>
        <taxon>Neoptera</taxon>
        <taxon>Endopterygota</taxon>
        <taxon>Diptera</taxon>
        <taxon>Brachycera</taxon>
        <taxon>Muscomorpha</taxon>
        <taxon>Tephritoidea</taxon>
        <taxon>Tephritidae</taxon>
        <taxon>Ceratitis</taxon>
        <taxon>Ceratitis</taxon>
    </lineage>
</organism>
<dbReference type="Proteomes" id="UP000606786">
    <property type="component" value="Unassembled WGS sequence"/>
</dbReference>
<proteinExistence type="predicted"/>
<sequence>VITYLLYVYTVELLNGIKKRLQCSCIGSLFRYVIFLCQVPALAATDVSAGMLQQKRNMWHAFTCIPIAATHCSL</sequence>
<evidence type="ECO:0000313" key="2">
    <source>
        <dbReference type="Proteomes" id="UP000606786"/>
    </source>
</evidence>
<comment type="caution">
    <text evidence="1">The sequence shown here is derived from an EMBL/GenBank/DDBJ whole genome shotgun (WGS) entry which is preliminary data.</text>
</comment>
<dbReference type="AlphaFoldDB" id="A0A811UJ28"/>